<keyword evidence="2" id="KW-1185">Reference proteome</keyword>
<dbReference type="AlphaFoldDB" id="A0A5C6ATH6"/>
<name>A0A5C6ATH6_9BACT</name>
<comment type="caution">
    <text evidence="1">The sequence shown here is derived from an EMBL/GenBank/DDBJ whole genome shotgun (WGS) entry which is preliminary data.</text>
</comment>
<evidence type="ECO:0000313" key="2">
    <source>
        <dbReference type="Proteomes" id="UP000316213"/>
    </source>
</evidence>
<sequence length="200" mass="22330">MLGVLQRRTGCPFSPLLASRSPVPADHHRSVADSLTGLRRVNLIFEKAPHVRWYSDLKPFVTALASRLDEFVWRFDAVEGAFPPQGQEDDDFWILSGNAFADLVEDHPQFTWAVVSALAKHCSGDEINALCVPYADGNPTFWTGSPRPQHPFAEFEIVCWDGSATLLIGADESIAAAFQTAYPEAIDLDRENEDRDRTKR</sequence>
<organism evidence="1 2">
    <name type="scientific">Neorhodopirellula pilleata</name>
    <dbReference type="NCBI Taxonomy" id="2714738"/>
    <lineage>
        <taxon>Bacteria</taxon>
        <taxon>Pseudomonadati</taxon>
        <taxon>Planctomycetota</taxon>
        <taxon>Planctomycetia</taxon>
        <taxon>Pirellulales</taxon>
        <taxon>Pirellulaceae</taxon>
        <taxon>Neorhodopirellula</taxon>
    </lineage>
</organism>
<evidence type="ECO:0000313" key="1">
    <source>
        <dbReference type="EMBL" id="TWU01444.1"/>
    </source>
</evidence>
<dbReference type="Proteomes" id="UP000316213">
    <property type="component" value="Unassembled WGS sequence"/>
</dbReference>
<gene>
    <name evidence="1" type="ORF">Pla100_11750</name>
</gene>
<protein>
    <submittedName>
        <fullName evidence="1">Uncharacterized protein</fullName>
    </submittedName>
</protein>
<proteinExistence type="predicted"/>
<accession>A0A5C6ATH6</accession>
<reference evidence="1 2" key="1">
    <citation type="submission" date="2019-02" db="EMBL/GenBank/DDBJ databases">
        <title>Deep-cultivation of Planctomycetes and their phenomic and genomic characterization uncovers novel biology.</title>
        <authorList>
            <person name="Wiegand S."/>
            <person name="Jogler M."/>
            <person name="Boedeker C."/>
            <person name="Pinto D."/>
            <person name="Vollmers J."/>
            <person name="Rivas-Marin E."/>
            <person name="Kohn T."/>
            <person name="Peeters S.H."/>
            <person name="Heuer A."/>
            <person name="Rast P."/>
            <person name="Oberbeckmann S."/>
            <person name="Bunk B."/>
            <person name="Jeske O."/>
            <person name="Meyerdierks A."/>
            <person name="Storesund J.E."/>
            <person name="Kallscheuer N."/>
            <person name="Luecker S."/>
            <person name="Lage O.M."/>
            <person name="Pohl T."/>
            <person name="Merkel B.J."/>
            <person name="Hornburger P."/>
            <person name="Mueller R.-W."/>
            <person name="Bruemmer F."/>
            <person name="Labrenz M."/>
            <person name="Spormann A.M."/>
            <person name="Op Den Camp H."/>
            <person name="Overmann J."/>
            <person name="Amann R."/>
            <person name="Jetten M.S.M."/>
            <person name="Mascher T."/>
            <person name="Medema M.H."/>
            <person name="Devos D.P."/>
            <person name="Kaster A.-K."/>
            <person name="Ovreas L."/>
            <person name="Rohde M."/>
            <person name="Galperin M.Y."/>
            <person name="Jogler C."/>
        </authorList>
    </citation>
    <scope>NUCLEOTIDE SEQUENCE [LARGE SCALE GENOMIC DNA]</scope>
    <source>
        <strain evidence="1 2">Pla100</strain>
    </source>
</reference>
<dbReference type="EMBL" id="SJPM01000002">
    <property type="protein sequence ID" value="TWU01444.1"/>
    <property type="molecule type" value="Genomic_DNA"/>
</dbReference>